<keyword evidence="1" id="KW-1133">Transmembrane helix</keyword>
<sequence length="79" mass="8847">MPLLPKKFPALVAKPIAPFFVAALVVGYGINSLQNAMMNCDRGIQKRSPKPQRWQAERKALDGGKEFHEKQLYCYIVAG</sequence>
<feature type="transmembrane region" description="Helical" evidence="1">
    <location>
        <begin position="12"/>
        <end position="30"/>
    </location>
</feature>
<dbReference type="GO" id="GO:0046933">
    <property type="term" value="F:proton-transporting ATP synthase activity, rotational mechanism"/>
    <property type="evidence" value="ECO:0007669"/>
    <property type="project" value="TreeGrafter"/>
</dbReference>
<dbReference type="PANTHER" id="PTHR28060">
    <property type="entry name" value="ATP SYNTHASE SUBUNIT J, MITOCHONDRIAL"/>
    <property type="match status" value="1"/>
</dbReference>
<dbReference type="GO" id="GO:0045259">
    <property type="term" value="C:proton-transporting ATP synthase complex"/>
    <property type="evidence" value="ECO:0007669"/>
    <property type="project" value="InterPro"/>
</dbReference>
<dbReference type="PANTHER" id="PTHR28060:SF1">
    <property type="entry name" value="ATP SYNTHASE SUBUNIT J, MITOCHONDRIAL"/>
    <property type="match status" value="1"/>
</dbReference>
<name>F2S5J5_TRIT1</name>
<dbReference type="HOGENOM" id="CLU_2607743_0_0_1"/>
<dbReference type="EMBL" id="GG698515">
    <property type="protein sequence ID" value="EGD98844.1"/>
    <property type="molecule type" value="Genomic_DNA"/>
</dbReference>
<organism evidence="2 3">
    <name type="scientific">Trichophyton tonsurans (strain CBS 112818)</name>
    <name type="common">Scalp ringworm fungus</name>
    <dbReference type="NCBI Taxonomy" id="647933"/>
    <lineage>
        <taxon>Eukaryota</taxon>
        <taxon>Fungi</taxon>
        <taxon>Dikarya</taxon>
        <taxon>Ascomycota</taxon>
        <taxon>Pezizomycotina</taxon>
        <taxon>Eurotiomycetes</taxon>
        <taxon>Eurotiomycetidae</taxon>
        <taxon>Onygenales</taxon>
        <taxon>Arthrodermataceae</taxon>
        <taxon>Trichophyton</taxon>
    </lineage>
</organism>
<evidence type="ECO:0000256" key="1">
    <source>
        <dbReference type="SAM" id="Phobius"/>
    </source>
</evidence>
<gene>
    <name evidence="2" type="ORF">TESG_06208</name>
</gene>
<dbReference type="AlphaFoldDB" id="F2S5J5"/>
<dbReference type="OrthoDB" id="5520611at2759"/>
<dbReference type="Proteomes" id="UP000009172">
    <property type="component" value="Unassembled WGS sequence"/>
</dbReference>
<keyword evidence="3" id="KW-1185">Reference proteome</keyword>
<dbReference type="InterPro" id="IPR006995">
    <property type="entry name" value="ATP_synth_F0_jsu"/>
</dbReference>
<keyword evidence="1" id="KW-0812">Transmembrane</keyword>
<keyword evidence="1" id="KW-0472">Membrane</keyword>
<proteinExistence type="predicted"/>
<reference evidence="3" key="1">
    <citation type="journal article" date="2012" name="MBio">
        <title>Comparative genome analysis of Trichophyton rubrum and related dermatophytes reveals candidate genes involved in infection.</title>
        <authorList>
            <person name="Martinez D.A."/>
            <person name="Oliver B.G."/>
            <person name="Graeser Y."/>
            <person name="Goldberg J.M."/>
            <person name="Li W."/>
            <person name="Martinez-Rossi N.M."/>
            <person name="Monod M."/>
            <person name="Shelest E."/>
            <person name="Barton R.C."/>
            <person name="Birch E."/>
            <person name="Brakhage A.A."/>
            <person name="Chen Z."/>
            <person name="Gurr S.J."/>
            <person name="Heiman D."/>
            <person name="Heitman J."/>
            <person name="Kosti I."/>
            <person name="Rossi A."/>
            <person name="Saif S."/>
            <person name="Samalova M."/>
            <person name="Saunders C.W."/>
            <person name="Shea T."/>
            <person name="Summerbell R.C."/>
            <person name="Xu J."/>
            <person name="Young S."/>
            <person name="Zeng Q."/>
            <person name="Birren B.W."/>
            <person name="Cuomo C.A."/>
            <person name="White T.C."/>
        </authorList>
    </citation>
    <scope>NUCLEOTIDE SEQUENCE [LARGE SCALE GENOMIC DNA]</scope>
    <source>
        <strain evidence="3">CBS 112818</strain>
    </source>
</reference>
<protein>
    <submittedName>
        <fullName evidence="2">Uncharacterized protein</fullName>
    </submittedName>
</protein>
<evidence type="ECO:0000313" key="2">
    <source>
        <dbReference type="EMBL" id="EGD98844.1"/>
    </source>
</evidence>
<accession>F2S5J5</accession>
<evidence type="ECO:0000313" key="3">
    <source>
        <dbReference type="Proteomes" id="UP000009172"/>
    </source>
</evidence>
<dbReference type="Pfam" id="PF04911">
    <property type="entry name" value="ATP-synt_J"/>
    <property type="match status" value="1"/>
</dbReference>